<feature type="transmembrane region" description="Helical" evidence="1">
    <location>
        <begin position="20"/>
        <end position="42"/>
    </location>
</feature>
<gene>
    <name evidence="3" type="ORF">A3D49_01530</name>
</gene>
<dbReference type="Proteomes" id="UP000177279">
    <property type="component" value="Unassembled WGS sequence"/>
</dbReference>
<organism evidence="3 4">
    <name type="scientific">Candidatus Zambryskibacteria bacterium RIFCSPHIGHO2_02_FULL_43_37</name>
    <dbReference type="NCBI Taxonomy" id="1802749"/>
    <lineage>
        <taxon>Bacteria</taxon>
        <taxon>Candidatus Zambryskiibacteriota</taxon>
    </lineage>
</organism>
<keyword evidence="1" id="KW-0472">Membrane</keyword>
<comment type="caution">
    <text evidence="3">The sequence shown here is derived from an EMBL/GenBank/DDBJ whole genome shotgun (WGS) entry which is preliminary data.</text>
</comment>
<protein>
    <recommendedName>
        <fullName evidence="2">DUF8128 domain-containing protein</fullName>
    </recommendedName>
</protein>
<evidence type="ECO:0000259" key="2">
    <source>
        <dbReference type="Pfam" id="PF26449"/>
    </source>
</evidence>
<accession>A0A1G2TGV8</accession>
<dbReference type="InterPro" id="IPR058441">
    <property type="entry name" value="DUF8128"/>
</dbReference>
<dbReference type="AlphaFoldDB" id="A0A1G2TGV8"/>
<dbReference type="EMBL" id="MHVS01000005">
    <property type="protein sequence ID" value="OHA96536.1"/>
    <property type="molecule type" value="Genomic_DNA"/>
</dbReference>
<proteinExistence type="predicted"/>
<evidence type="ECO:0000313" key="3">
    <source>
        <dbReference type="EMBL" id="OHA96536.1"/>
    </source>
</evidence>
<evidence type="ECO:0000313" key="4">
    <source>
        <dbReference type="Proteomes" id="UP000177279"/>
    </source>
</evidence>
<keyword evidence="1" id="KW-0812">Transmembrane</keyword>
<name>A0A1G2TGV8_9BACT</name>
<evidence type="ECO:0000256" key="1">
    <source>
        <dbReference type="SAM" id="Phobius"/>
    </source>
</evidence>
<sequence length="419" mass="48100">MFEDLANPFNQEVLSRAIGFFFSAWPVWVPLILISLAWTTWLRYIRRLWVSQQGSILLEIRLPKEVTKSPAAMELVLQGIWENANISTPADAFWEGKMREWFSLEIVSIGGQVRFFIWAFPRWKKIIESRIYAQYPEAEVFEVRDYALDLRYDPEKVKVFGVNTGLVKPDAYPIKTYIEFELDKKAGDQEEQAKIVDPITPVIEYLGTLKPGEVAGIQILIRAHAKESYLYGRLIAKPDWRAGIKKEIEKMVEEESLLKPKEGEAQTFRFLNLTKAQTDTVASIQRNAGKLAFDTMIRLMYIAPKDEFDKTRGMGIIGSMRQFGSATMLNGIKPIFFALTHSWQDWNDIRKNERLTSFIDSYKRRAYHGPLHYHLFSEPYILTVEEVASLFHLPGSVATTPSLVRAPSKKAEAPANLPV</sequence>
<keyword evidence="1" id="KW-1133">Transmembrane helix</keyword>
<reference evidence="3 4" key="1">
    <citation type="journal article" date="2016" name="Nat. Commun.">
        <title>Thousands of microbial genomes shed light on interconnected biogeochemical processes in an aquifer system.</title>
        <authorList>
            <person name="Anantharaman K."/>
            <person name="Brown C.T."/>
            <person name="Hug L.A."/>
            <person name="Sharon I."/>
            <person name="Castelle C.J."/>
            <person name="Probst A.J."/>
            <person name="Thomas B.C."/>
            <person name="Singh A."/>
            <person name="Wilkins M.J."/>
            <person name="Karaoz U."/>
            <person name="Brodie E.L."/>
            <person name="Williams K.H."/>
            <person name="Hubbard S.S."/>
            <person name="Banfield J.F."/>
        </authorList>
    </citation>
    <scope>NUCLEOTIDE SEQUENCE [LARGE SCALE GENOMIC DNA]</scope>
</reference>
<feature type="domain" description="DUF8128" evidence="2">
    <location>
        <begin position="58"/>
        <end position="401"/>
    </location>
</feature>
<dbReference type="Pfam" id="PF26449">
    <property type="entry name" value="DUF8128"/>
    <property type="match status" value="1"/>
</dbReference>